<reference evidence="2" key="1">
    <citation type="submission" date="2020-04" db="EMBL/GenBank/DDBJ databases">
        <authorList>
            <person name="Chiriac C."/>
            <person name="Salcher M."/>
            <person name="Ghai R."/>
            <person name="Kavagutti S V."/>
        </authorList>
    </citation>
    <scope>NUCLEOTIDE SEQUENCE</scope>
</reference>
<accession>A0A6J5N0U0</accession>
<dbReference type="InterPro" id="IPR027924">
    <property type="entry name" value="XkdF"/>
</dbReference>
<evidence type="ECO:0000259" key="1">
    <source>
        <dbReference type="Pfam" id="PF14550"/>
    </source>
</evidence>
<protein>
    <submittedName>
        <fullName evidence="2">Phage-like element PBSX protein, XkdF</fullName>
    </submittedName>
</protein>
<dbReference type="EMBL" id="LR796573">
    <property type="protein sequence ID" value="CAB4152232.1"/>
    <property type="molecule type" value="Genomic_DNA"/>
</dbReference>
<organism evidence="2">
    <name type="scientific">uncultured Caudovirales phage</name>
    <dbReference type="NCBI Taxonomy" id="2100421"/>
    <lineage>
        <taxon>Viruses</taxon>
        <taxon>Duplodnaviria</taxon>
        <taxon>Heunggongvirae</taxon>
        <taxon>Uroviricota</taxon>
        <taxon>Caudoviricetes</taxon>
        <taxon>Peduoviridae</taxon>
        <taxon>Maltschvirus</taxon>
        <taxon>Maltschvirus maltsch</taxon>
    </lineage>
</organism>
<proteinExistence type="predicted"/>
<feature type="domain" description="Phage-like element PBSX protein XkdF" evidence="1">
    <location>
        <begin position="78"/>
        <end position="169"/>
    </location>
</feature>
<name>A0A6J5N0U0_9CAUD</name>
<sequence length="194" mass="22355">MDLPVYLLDISEDMNDDAEVDYVALVDKPAIQKNWNAFKNQQRFEVVSEDKRIISGPLMLADMPIFRSDATYGDYYVVFSKDTIFKIAQKFFKRGYQSNVNLMHSPDHQVGGVTMFESFITDQSRGIQPMKGFEDAPDGSWFGSFKVDNEDVWNDVKEGKFKGFSVEGLFTYKTKPTKEQELMNAIKEILQRVK</sequence>
<gene>
    <name evidence="2" type="ORF">UFOVP614_2</name>
</gene>
<evidence type="ECO:0000313" key="2">
    <source>
        <dbReference type="EMBL" id="CAB4152232.1"/>
    </source>
</evidence>
<dbReference type="Pfam" id="PF14550">
    <property type="entry name" value="Peptidase_S78_2"/>
    <property type="match status" value="1"/>
</dbReference>